<gene>
    <name evidence="3" type="ORF">ERS008529_04332</name>
</gene>
<dbReference type="PROSITE" id="PS51127">
    <property type="entry name" value="BIG1"/>
    <property type="match status" value="28"/>
</dbReference>
<proteinExistence type="inferred from homology"/>
<feature type="domain" description="Big-1" evidence="2">
    <location>
        <begin position="672"/>
        <end position="764"/>
    </location>
</feature>
<dbReference type="InterPro" id="IPR008964">
    <property type="entry name" value="Invasin/intimin_cell_adhesion"/>
</dbReference>
<feature type="domain" description="Big-1" evidence="2">
    <location>
        <begin position="1463"/>
        <end position="1553"/>
    </location>
</feature>
<feature type="domain" description="Big-1" evidence="2">
    <location>
        <begin position="267"/>
        <end position="357"/>
    </location>
</feature>
<dbReference type="STRING" id="1288385.ERS137968_04176"/>
<dbReference type="PANTHER" id="PTHR39576:SF2">
    <property type="entry name" value="ATTACHING AND EFFACING PROTEIN HOMOLOG-RELATED"/>
    <property type="match status" value="1"/>
</dbReference>
<feature type="domain" description="Big-1" evidence="2">
    <location>
        <begin position="1560"/>
        <end position="1653"/>
    </location>
</feature>
<protein>
    <submittedName>
        <fullName evidence="3">Invasin</fullName>
    </submittedName>
</protein>
<feature type="domain" description="Big-1" evidence="2">
    <location>
        <begin position="1"/>
        <end position="70"/>
    </location>
</feature>
<feature type="domain" description="Big-1" evidence="2">
    <location>
        <begin position="1961"/>
        <end position="2053"/>
    </location>
</feature>
<feature type="domain" description="Big-1" evidence="2">
    <location>
        <begin position="770"/>
        <end position="868"/>
    </location>
</feature>
<reference evidence="4" key="1">
    <citation type="submission" date="2015-03" db="EMBL/GenBank/DDBJ databases">
        <authorList>
            <consortium name="Pathogen Informatics"/>
        </authorList>
    </citation>
    <scope>NUCLEOTIDE SEQUENCE [LARGE SCALE GENOMIC DNA]</scope>
    <source>
        <strain evidence="4">A125KOH2</strain>
    </source>
</reference>
<dbReference type="Pfam" id="PF02369">
    <property type="entry name" value="Big_1"/>
    <property type="match status" value="28"/>
</dbReference>
<feature type="domain" description="Big-1" evidence="2">
    <location>
        <begin position="1172"/>
        <end position="1263"/>
    </location>
</feature>
<dbReference type="InterPro" id="IPR016186">
    <property type="entry name" value="C-type_lectin-like/link_sf"/>
</dbReference>
<name>A0A0T9RC92_9GAMM</name>
<dbReference type="EMBL" id="CQAZ01000064">
    <property type="protein sequence ID" value="CNI54870.1"/>
    <property type="molecule type" value="Genomic_DNA"/>
</dbReference>
<dbReference type="SMART" id="SM00634">
    <property type="entry name" value="BID_1"/>
    <property type="match status" value="28"/>
</dbReference>
<feature type="domain" description="Big-1" evidence="2">
    <location>
        <begin position="2663"/>
        <end position="2754"/>
    </location>
</feature>
<feature type="domain" description="Big-1" evidence="2">
    <location>
        <begin position="170"/>
        <end position="261"/>
    </location>
</feature>
<feature type="domain" description="Big-1" evidence="2">
    <location>
        <begin position="1759"/>
        <end position="1851"/>
    </location>
</feature>
<dbReference type="Gene3D" id="3.10.100.10">
    <property type="entry name" value="Mannose-Binding Protein A, subunit A"/>
    <property type="match status" value="1"/>
</dbReference>
<feature type="domain" description="Big-1" evidence="2">
    <location>
        <begin position="872"/>
        <end position="962"/>
    </location>
</feature>
<dbReference type="FunFam" id="2.60.40.10:FF:000182">
    <property type="entry name" value="Gamma intimin"/>
    <property type="match status" value="22"/>
</dbReference>
<feature type="domain" description="Big-1" evidence="2">
    <location>
        <begin position="2061"/>
        <end position="2153"/>
    </location>
</feature>
<feature type="domain" description="Big-1" evidence="2">
    <location>
        <begin position="73"/>
        <end position="164"/>
    </location>
</feature>
<feature type="domain" description="Big-1" evidence="2">
    <location>
        <begin position="2258"/>
        <end position="2352"/>
    </location>
</feature>
<feature type="domain" description="Big-1" evidence="2">
    <location>
        <begin position="2565"/>
        <end position="2655"/>
    </location>
</feature>
<dbReference type="Pfam" id="PF21764">
    <property type="entry name" value="Invasin_D4"/>
    <property type="match status" value="1"/>
</dbReference>
<dbReference type="Gene3D" id="2.60.40.10">
    <property type="entry name" value="Immunoglobulins"/>
    <property type="match status" value="28"/>
</dbReference>
<sequence>MSDARGNPVLGRTVSFTTSNNAQLTVVIGTTGADGIASATLTNTLAGTSSVKAEIGTINHTVDTLFVAGAAANIVLSIVDDGAIANGSATNSVRALVSDAQGNPISGQTVSFSSANTTAQVTAVISITGADGIATATLTNTLAGVSNVIAELGAINKTINTHFVAGAAANIVLNIVNDGAIANGSATNSVRALVSDAQGNPISGQTVSFSSANTTAQVTPLTGATGVDGSVTVTLTNTKAGVSDVIAEIGAINEAINTHFVAGDAALMTLAITTNGAVADGTDSNEAQVVVTDAQGNPIDGAEVALSSATGVTITPATVTTDANGTATAALTHTVAGGHTITANIGLLSKTANAQFIADVTTAQIADGDLTIIANNRVADGLAANLVQAIVTDSHGNLLQGQVVEFAVDNNAVLQTSNGTTAADGRVFITLRSIHAGTTNVSATVASSGSQRDIDTLFIADTTTATLTATNLEIVADNARANGLDTNAVSARVTDANGNPVSGQTVAFTSSNSAVITLVNGVSDANGLTAITLTHTRSGASMVFAKLGNQPQQSKTTTFIADESTANIAASNMVITRNNAIANGINSNIVRVTVVDAYGNPVPDMAVSFSSVDGAAFTPPSGNTNSSGVIYTTVTNTVAGDSNVLAEITTSTGTHSQNKDVVFIADTSTARVSILEILKNDAVADNNDENRVRARIVDANDNPISDMAVNFSATNNVTLAAAVVTTDSDGYAANSITHNAVLSSTVTATVASDSTGQTAEVTFVAGQGARIAISRVTDDAVANGIDTNRVEAKVYDAADNLVPNAGVTFSAGLGTLVQADTTTNEFGVAYATVSHIKSGGLQVSVTADTLSGSTWSNFIADKDTATLVDGYLIITNNNALANGTAQNSVLLQVFDANNNPVAGVPVSFSSDNGASINSPGLTGTGGLVWAILTHTVAGPSAVTATLTTANGPQSLTVTLEFVADADTAHIAEGDFVLIRDGAVANNVETNEVRARVTDANGNPVEGRRVVFSSQNGATITTSNISLVDGWVVATLKHTQAGQSGILVQMAGVPGGITRFLFPHFVADPSTATLKLFPFGSEVVADGVAQRQVLGQVVDANQNPIADQRVTFSATNQPILNVSEAVSNAEGGLLLLVANTHAGTTTVTGTLTSNNATSVANLEFIANSQTAQLATLTVIDNDAQANGIAQNQVRARVVDGLGNSLANVAVTFTATQGAQLAQVTVQTDVNGEAVNTLTSTLAGDSVVTAKLGAEAGITATTRFIAGPVAQLELVTTVNDAVADNNDTNAVQATIKDANGNPVSGSNVDFIATNGATVIAANGGVSDDHGMVLATLTNASAGDSIVTANIGALNKTTDTKFIAGAVANIELSVLDDDAVANGSDTNVVQAIVTDARGNLVSGQTVVFRSDNTDVQMTPVIGTTGADGVATATLTTTVAGTNTVVATIGSVSDSIDTTFVAGAVANIVVNIINDNARADGIDTNTVEAIVTDSYGNSVANQLIRLNPNGGVNVSPGIVITDADGRVRASFTHTIAGPVTVTTTSNGQLVFTNITFIADAATADFALTVVQNNQLANGSSTNLVLAKIVDGNGNPLANQQIDFTLSSNSAVTTGSRNISDAQGTAYVAFHNTAAGVTTVTATLGLTGQTKALDTHFVAGKAESIELTMTQDGALANGIDTNEIQVLVVDGQGNPINGAEVSLTSLSGMSITPSKVTTNANGTATATLTHTLAGILPINARIDQVSKTINATFIADAATAQIAEGDLTILNNNGVADGEAVNAVIAKVTDGYGNPLEGQRVTFVLSNNGTIQFKLDVTSDEGGALVTFSNTQAGITNVTATVESSGSSRDIDTTFIADITTAHIAEGDLVVITDNAVANNLDKNEVHARVTDAKGNVLPGQTVIFTSGNGAAITTVNSLSDENGLTSATLTHTVAGTSVVTATVSNRAQSKDTTFVADSTTATIRASDLTITRNNALANGIASNEARVIVTDANGNPVPNMFVGYTSDNGAVMTPPSGATDSNGMFSTTLTQTIAGTSNVTASIVTMGIRQSKPAVFIADVSTARVSALTVVKNDSIANNSDRNIVRAYIQDAYGNVITGMNVNFSATENVTLTANMVTTNDQGYAANTLRHDTSVTSAVTATVANDLVGLTENVRFVAGAGARIEMFRIEDGAVADGIQTNRVEAKVYDADDNPVPNTQVTFTTASGQLVLADTQTNASGSAYATISNIKAGQDSVSVTADNVSASTYTTFIADKDNITLTDERFIIINDNALANGIEQNRVLLSVVDANGNEVAGIPVSFSSANGASITAATTTDIYGVAIATLTHTTSGPSEVTATLQMPSGGTASLTVTPQFIADQETADIATGDFIIVDDGAVANNVAYNEVRARVTDSRGNPVAGYSVVFSSQNGATITTPGITGDDGWVSAKLTHIKAGDSGILARVTRPLAVVHTLTPYFIADVNTAKITLSPFKLSPQDTIADGVDKYPVIAMVTDDNQNPIAGQQVTFIATNGAILSEDNGSVSNAQGSVLLYVATTHAGITTVTGTLASNNATSSTDLLFIANKNTAQLSTLMAVDNNALANGIARNQVRARVVDDLGNPVADVAVTFTANHGAQLSQVTVHTDNNGNAVTSLTNSLAGVTVVTAKLGTTGTALSVNTVFVAGPLAALTLVTTVNNAFADNSDNNTVRATLSDATGNPIVGEVVAFTATNGATITATDGGVSNANGIVFATLTSATAGVSPVTATIATFSAKTDTTFIAMRNLDVTVNGQTFAGDAGFPTTGFVGATFRVNSGGDNSLYDWSSSAPSLVSVGSDGMVKFNAVFPTGTPAITISATPKGGGSPLSYSFRVNQWFTNGGSRTLSRADGAEYCENTGYVMPASGQVTNAATWASGTRAIGNLWSEWGNFSAYSDVSWRPAGQFWLSDDYSPGTQHTAELSAGGLSTINDTASMLNLLCTRPQ</sequence>
<feature type="domain" description="Big-1" evidence="2">
    <location>
        <begin position="1366"/>
        <end position="1457"/>
    </location>
</feature>
<dbReference type="Gene3D" id="2.60.40.1080">
    <property type="match status" value="1"/>
</dbReference>
<feature type="domain" description="Big-1" evidence="2">
    <location>
        <begin position="367"/>
        <end position="458"/>
    </location>
</feature>
<evidence type="ECO:0000313" key="4">
    <source>
        <dbReference type="Proteomes" id="UP000045840"/>
    </source>
</evidence>
<comment type="similarity">
    <text evidence="1">Belongs to the intimin/invasin family.</text>
</comment>
<feature type="domain" description="Big-1" evidence="2">
    <location>
        <begin position="570"/>
        <end position="664"/>
    </location>
</feature>
<dbReference type="InterPro" id="IPR048658">
    <property type="entry name" value="Invasin_D4"/>
</dbReference>
<feature type="domain" description="Big-1" evidence="2">
    <location>
        <begin position="2159"/>
        <end position="2248"/>
    </location>
</feature>
<feature type="domain" description="Big-1" evidence="2">
    <location>
        <begin position="1861"/>
        <end position="1951"/>
    </location>
</feature>
<dbReference type="InterPro" id="IPR013783">
    <property type="entry name" value="Ig-like_fold"/>
</dbReference>
<accession>A0A0T9RC92</accession>
<evidence type="ECO:0000256" key="1">
    <source>
        <dbReference type="ARBA" id="ARBA00010116"/>
    </source>
</evidence>
<dbReference type="InterPro" id="IPR051715">
    <property type="entry name" value="Intimin-Invasin_domain"/>
</dbReference>
<feature type="domain" description="Big-1" evidence="2">
    <location>
        <begin position="972"/>
        <end position="1065"/>
    </location>
</feature>
<feature type="domain" description="Big-1" evidence="2">
    <location>
        <begin position="2362"/>
        <end position="2454"/>
    </location>
</feature>
<feature type="domain" description="Big-1" evidence="2">
    <location>
        <begin position="469"/>
        <end position="560"/>
    </location>
</feature>
<feature type="domain" description="Big-1" evidence="2">
    <location>
        <begin position="1659"/>
        <end position="1749"/>
    </location>
</feature>
<feature type="domain" description="Big-1" evidence="2">
    <location>
        <begin position="2461"/>
        <end position="2557"/>
    </location>
</feature>
<organism evidence="3 4">
    <name type="scientific">Yersinia pekkanenii</name>
    <dbReference type="NCBI Taxonomy" id="1288385"/>
    <lineage>
        <taxon>Bacteria</taxon>
        <taxon>Pseudomonadati</taxon>
        <taxon>Pseudomonadota</taxon>
        <taxon>Gammaproteobacteria</taxon>
        <taxon>Enterobacterales</taxon>
        <taxon>Yersiniaceae</taxon>
        <taxon>Yersinia</taxon>
    </lineage>
</organism>
<dbReference type="PANTHER" id="PTHR39576">
    <property type="entry name" value="ATTACHING AND EFFACING PROTEIN HOMOLOG-RELATED-RELATED"/>
    <property type="match status" value="1"/>
</dbReference>
<dbReference type="SUPFAM" id="SSF49373">
    <property type="entry name" value="Invasin/intimin cell-adhesion fragments"/>
    <property type="match status" value="29"/>
</dbReference>
<dbReference type="Proteomes" id="UP000045840">
    <property type="component" value="Unassembled WGS sequence"/>
</dbReference>
<evidence type="ECO:0000313" key="3">
    <source>
        <dbReference type="EMBL" id="CNI54870.1"/>
    </source>
</evidence>
<dbReference type="InterPro" id="IPR003344">
    <property type="entry name" value="Big_1_dom"/>
</dbReference>
<feature type="domain" description="Big-1" evidence="2">
    <location>
        <begin position="1269"/>
        <end position="1360"/>
    </location>
</feature>
<evidence type="ECO:0000259" key="2">
    <source>
        <dbReference type="PROSITE" id="PS51127"/>
    </source>
</evidence>
<dbReference type="GO" id="GO:0009279">
    <property type="term" value="C:cell outer membrane"/>
    <property type="evidence" value="ECO:0007669"/>
    <property type="project" value="TreeGrafter"/>
</dbReference>
<feature type="domain" description="Big-1" evidence="2">
    <location>
        <begin position="1072"/>
        <end position="1164"/>
    </location>
</feature>